<accession>A0A9X9LQL2</accession>
<proteinExistence type="predicted"/>
<dbReference type="AlphaFoldDB" id="A0A9X9LQL2"/>
<evidence type="ECO:0000313" key="3">
    <source>
        <dbReference type="Proteomes" id="UP000269945"/>
    </source>
</evidence>
<name>A0A9X9LQL2_GULGU</name>
<dbReference type="EMBL" id="CYRY02011918">
    <property type="protein sequence ID" value="VCW79391.1"/>
    <property type="molecule type" value="Genomic_DNA"/>
</dbReference>
<evidence type="ECO:0000313" key="2">
    <source>
        <dbReference type="EMBL" id="VCW79391.1"/>
    </source>
</evidence>
<reference evidence="2 3" key="1">
    <citation type="submission" date="2018-10" db="EMBL/GenBank/DDBJ databases">
        <authorList>
            <person name="Ekblom R."/>
            <person name="Jareborg N."/>
        </authorList>
    </citation>
    <scope>NUCLEOTIDE SEQUENCE [LARGE SCALE GENOMIC DNA]</scope>
    <source>
        <tissue evidence="2">Muscle</tissue>
    </source>
</reference>
<feature type="non-terminal residue" evidence="2">
    <location>
        <position position="115"/>
    </location>
</feature>
<gene>
    <name evidence="2" type="ORF">BN2614_LOCUS1</name>
</gene>
<dbReference type="Proteomes" id="UP000269945">
    <property type="component" value="Unassembled WGS sequence"/>
</dbReference>
<comment type="caution">
    <text evidence="2">The sequence shown here is derived from an EMBL/GenBank/DDBJ whole genome shotgun (WGS) entry which is preliminary data.</text>
</comment>
<sequence>RSGPRSRRRSAGRAGKAERVGERGPCPAAAAGESGGGGRRPVRAWRRGECLTPESCGAGGSVAPAYPRPGGTDPAGGALPRAGTSRPSGPCARVAGPEPSGAGTPSGRNETGDAA</sequence>
<evidence type="ECO:0000256" key="1">
    <source>
        <dbReference type="SAM" id="MobiDB-lite"/>
    </source>
</evidence>
<protein>
    <submittedName>
        <fullName evidence="2">Uncharacterized protein</fullName>
    </submittedName>
</protein>
<feature type="non-terminal residue" evidence="2">
    <location>
        <position position="1"/>
    </location>
</feature>
<organism evidence="2 3">
    <name type="scientific">Gulo gulo</name>
    <name type="common">Wolverine</name>
    <name type="synonym">Gluton</name>
    <dbReference type="NCBI Taxonomy" id="48420"/>
    <lineage>
        <taxon>Eukaryota</taxon>
        <taxon>Metazoa</taxon>
        <taxon>Chordata</taxon>
        <taxon>Craniata</taxon>
        <taxon>Vertebrata</taxon>
        <taxon>Euteleostomi</taxon>
        <taxon>Mammalia</taxon>
        <taxon>Eutheria</taxon>
        <taxon>Laurasiatheria</taxon>
        <taxon>Carnivora</taxon>
        <taxon>Caniformia</taxon>
        <taxon>Musteloidea</taxon>
        <taxon>Mustelidae</taxon>
        <taxon>Guloninae</taxon>
        <taxon>Gulo</taxon>
    </lineage>
</organism>
<keyword evidence="3" id="KW-1185">Reference proteome</keyword>
<feature type="compositionally biased region" description="Basic residues" evidence="1">
    <location>
        <begin position="1"/>
        <end position="11"/>
    </location>
</feature>
<feature type="region of interest" description="Disordered" evidence="1">
    <location>
        <begin position="1"/>
        <end position="115"/>
    </location>
</feature>